<dbReference type="AlphaFoldDB" id="A0A0R3VZ36"/>
<evidence type="ECO:0000313" key="2">
    <source>
        <dbReference type="EMBL" id="VDK25861.1"/>
    </source>
</evidence>
<feature type="region of interest" description="Disordered" evidence="1">
    <location>
        <begin position="51"/>
        <end position="82"/>
    </location>
</feature>
<sequence>MSRLLLHPVCPKWLPFNYSFESFLARVQPSQCYASLFSLTRREMGAKNVVEPTIDSGDAGSIQHPPRRTPPPLVGEVNGQFE</sequence>
<accession>A0A0R3VZ36</accession>
<evidence type="ECO:0000313" key="3">
    <source>
        <dbReference type="Proteomes" id="UP000282613"/>
    </source>
</evidence>
<proteinExistence type="predicted"/>
<gene>
    <name evidence="2" type="ORF">TASK_LOCUS2681</name>
</gene>
<reference evidence="2 3" key="2">
    <citation type="submission" date="2018-11" db="EMBL/GenBank/DDBJ databases">
        <authorList>
            <consortium name="Pathogen Informatics"/>
        </authorList>
    </citation>
    <scope>NUCLEOTIDE SEQUENCE [LARGE SCALE GENOMIC DNA]</scope>
</reference>
<evidence type="ECO:0000313" key="4">
    <source>
        <dbReference type="WBParaSite" id="TASK_0000268001-mRNA-1"/>
    </source>
</evidence>
<dbReference type="WBParaSite" id="TASK_0000268001-mRNA-1">
    <property type="protein sequence ID" value="TASK_0000268001-mRNA-1"/>
    <property type="gene ID" value="TASK_0000268001"/>
</dbReference>
<keyword evidence="3" id="KW-1185">Reference proteome</keyword>
<dbReference type="OrthoDB" id="6287560at2759"/>
<dbReference type="EMBL" id="UYRS01002544">
    <property type="protein sequence ID" value="VDK25861.1"/>
    <property type="molecule type" value="Genomic_DNA"/>
</dbReference>
<evidence type="ECO:0000256" key="1">
    <source>
        <dbReference type="SAM" id="MobiDB-lite"/>
    </source>
</evidence>
<dbReference type="Proteomes" id="UP000282613">
    <property type="component" value="Unassembled WGS sequence"/>
</dbReference>
<reference evidence="4" key="1">
    <citation type="submission" date="2017-02" db="UniProtKB">
        <authorList>
            <consortium name="WormBaseParasite"/>
        </authorList>
    </citation>
    <scope>IDENTIFICATION</scope>
</reference>
<protein>
    <submittedName>
        <fullName evidence="2 4">Uncharacterized protein</fullName>
    </submittedName>
</protein>
<name>A0A0R3VZ36_TAEAS</name>
<organism evidence="4">
    <name type="scientific">Taenia asiatica</name>
    <name type="common">Asian tapeworm</name>
    <dbReference type="NCBI Taxonomy" id="60517"/>
    <lineage>
        <taxon>Eukaryota</taxon>
        <taxon>Metazoa</taxon>
        <taxon>Spiralia</taxon>
        <taxon>Lophotrochozoa</taxon>
        <taxon>Platyhelminthes</taxon>
        <taxon>Cestoda</taxon>
        <taxon>Eucestoda</taxon>
        <taxon>Cyclophyllidea</taxon>
        <taxon>Taeniidae</taxon>
        <taxon>Taenia</taxon>
    </lineage>
</organism>